<accession>A0ABR8XA64</accession>
<keyword evidence="2" id="KW-1185">Reference proteome</keyword>
<dbReference type="EMBL" id="JACSQA010000003">
    <property type="protein sequence ID" value="MBD8025671.1"/>
    <property type="molecule type" value="Genomic_DNA"/>
</dbReference>
<sequence length="22" mass="2882">MYLQEFDSMKHFEKELTEYIHY</sequence>
<dbReference type="Proteomes" id="UP000640930">
    <property type="component" value="Unassembled WGS sequence"/>
</dbReference>
<proteinExistence type="predicted"/>
<evidence type="ECO:0000313" key="2">
    <source>
        <dbReference type="Proteomes" id="UP000640930"/>
    </source>
</evidence>
<name>A0ABR8XA64_9BACL</name>
<protein>
    <recommendedName>
        <fullName evidence="3">Integrase catalytic domain-containing protein</fullName>
    </recommendedName>
</protein>
<reference evidence="1 2" key="1">
    <citation type="submission" date="2020-08" db="EMBL/GenBank/DDBJ databases">
        <title>A Genomic Blueprint of the Chicken Gut Microbiome.</title>
        <authorList>
            <person name="Gilroy R."/>
            <person name="Ravi A."/>
            <person name="Getino M."/>
            <person name="Pursley I."/>
            <person name="Horton D.L."/>
            <person name="Alikhan N.-F."/>
            <person name="Baker D."/>
            <person name="Gharbi K."/>
            <person name="Hall N."/>
            <person name="Watson M."/>
            <person name="Adriaenssens E.M."/>
            <person name="Foster-Nyarko E."/>
            <person name="Jarju S."/>
            <person name="Secka A."/>
            <person name="Antonio M."/>
            <person name="Oren A."/>
            <person name="Chaudhuri R."/>
            <person name="La Ragione R.M."/>
            <person name="Hildebrand F."/>
            <person name="Pallen M.J."/>
        </authorList>
    </citation>
    <scope>NUCLEOTIDE SEQUENCE [LARGE SCALE GENOMIC DNA]</scope>
    <source>
        <strain evidence="1 2">Re31</strain>
    </source>
</reference>
<gene>
    <name evidence="1" type="ORF">H9636_03280</name>
</gene>
<evidence type="ECO:0008006" key="3">
    <source>
        <dbReference type="Google" id="ProtNLM"/>
    </source>
</evidence>
<comment type="caution">
    <text evidence="1">The sequence shown here is derived from an EMBL/GenBank/DDBJ whole genome shotgun (WGS) entry which is preliminary data.</text>
</comment>
<evidence type="ECO:0000313" key="1">
    <source>
        <dbReference type="EMBL" id="MBD8025671.1"/>
    </source>
</evidence>
<organism evidence="1 2">
    <name type="scientific">Ureibacillus galli</name>
    <dbReference type="NCBI Taxonomy" id="2762222"/>
    <lineage>
        <taxon>Bacteria</taxon>
        <taxon>Bacillati</taxon>
        <taxon>Bacillota</taxon>
        <taxon>Bacilli</taxon>
        <taxon>Bacillales</taxon>
        <taxon>Caryophanaceae</taxon>
        <taxon>Ureibacillus</taxon>
    </lineage>
</organism>